<sequence length="521" mass="58113">MRVRVVQQPSAVLTPHLSMRCIVHLDMDCFYAQVEAVRLGIDCRTEPYILSQWGNLIAVNYPARKCGIARFDTVEKAREKCPHVKISHVATYAVGDTEYKYHENSRKGTHKVSLEPYREASRKIFNILCSFEGVEVEKGSVDEAYLDVTLAAQRELASIRLSSAQCSSHLEDVMHHETNVIPDRQADIDAWFFEKGKGFNEVFDTALHPPVTVEHQLLLGAASRVVWKLREKIYQELRYDCSAGIAHNKILAKSISSRHKPNQQTLLLPDRVASAVWDTPYQSIRGFGGKFGECVCRACGGAELFRDAWLVPLEKLQSVLGDDDGAYAFYRLRCHGKEKIKEQSVTKTLMASKSFSPPTSSSEGLRKWITVLSSELCARYKEFCETNNAKGQRLNVKLGNQGLRQLGGVLNSTLALPELVTTETLIAATMQIVLATFARHPGIMINAVTLTIGFFKKLSEVEGKNRGRQTMLTNFFSCKASEKRGRGDLDEANVITLSSSSSSSEGSREEKNPSTEVVIID</sequence>
<keyword evidence="3" id="KW-0479">Metal-binding</keyword>
<evidence type="ECO:0000256" key="6">
    <source>
        <dbReference type="ARBA" id="ARBA00022833"/>
    </source>
</evidence>
<dbReference type="InterPro" id="IPR036775">
    <property type="entry name" value="DNA_pol_Y-fam_lit_finger_sf"/>
</dbReference>
<dbReference type="Proteomes" id="UP000007350">
    <property type="component" value="Unassembled WGS sequence"/>
</dbReference>
<evidence type="ECO:0000256" key="5">
    <source>
        <dbReference type="ARBA" id="ARBA00022771"/>
    </source>
</evidence>
<proteinExistence type="predicted"/>
<dbReference type="SUPFAM" id="SSF56672">
    <property type="entry name" value="DNA/RNA polymerases"/>
    <property type="match status" value="1"/>
</dbReference>
<dbReference type="PANTHER" id="PTHR45873">
    <property type="entry name" value="DNA POLYMERASE ETA"/>
    <property type="match status" value="1"/>
</dbReference>
<evidence type="ECO:0000256" key="8">
    <source>
        <dbReference type="ARBA" id="ARBA00023242"/>
    </source>
</evidence>
<keyword evidence="7" id="KW-0234">DNA repair</keyword>
<dbReference type="InterPro" id="IPR017961">
    <property type="entry name" value="DNA_pol_Y-fam_little_finger"/>
</dbReference>
<accession>K2NHD1</accession>
<dbReference type="GO" id="GO:0051276">
    <property type="term" value="P:chromosome organization"/>
    <property type="evidence" value="ECO:0007669"/>
    <property type="project" value="UniProtKB-ARBA"/>
</dbReference>
<dbReference type="GO" id="GO:0003887">
    <property type="term" value="F:DNA-directed DNA polymerase activity"/>
    <property type="evidence" value="ECO:0007669"/>
    <property type="project" value="TreeGrafter"/>
</dbReference>
<dbReference type="GO" id="GO:0005634">
    <property type="term" value="C:nucleus"/>
    <property type="evidence" value="ECO:0007669"/>
    <property type="project" value="UniProtKB-SubCell"/>
</dbReference>
<dbReference type="GO" id="GO:0003684">
    <property type="term" value="F:damaged DNA binding"/>
    <property type="evidence" value="ECO:0007669"/>
    <property type="project" value="InterPro"/>
</dbReference>
<evidence type="ECO:0000259" key="11">
    <source>
        <dbReference type="PROSITE" id="PS50173"/>
    </source>
</evidence>
<keyword evidence="8" id="KW-0539">Nucleus</keyword>
<dbReference type="InterPro" id="IPR043128">
    <property type="entry name" value="Rev_trsase/Diguanyl_cyclase"/>
</dbReference>
<dbReference type="Gene3D" id="3.30.1490.100">
    <property type="entry name" value="DNA polymerase, Y-family, little finger domain"/>
    <property type="match status" value="1"/>
</dbReference>
<dbReference type="InterPro" id="IPR001126">
    <property type="entry name" value="UmuC"/>
</dbReference>
<dbReference type="Pfam" id="PF00817">
    <property type="entry name" value="IMS"/>
    <property type="match status" value="1"/>
</dbReference>
<evidence type="ECO:0000256" key="7">
    <source>
        <dbReference type="ARBA" id="ARBA00023204"/>
    </source>
</evidence>
<dbReference type="GO" id="GO:0070987">
    <property type="term" value="P:error-free translesion synthesis"/>
    <property type="evidence" value="ECO:0007669"/>
    <property type="project" value="UniProtKB-ARBA"/>
</dbReference>
<dbReference type="InterPro" id="IPR052230">
    <property type="entry name" value="DNA_polymerase_eta"/>
</dbReference>
<dbReference type="OrthoDB" id="5723at2759"/>
<evidence type="ECO:0000256" key="1">
    <source>
        <dbReference type="ARBA" id="ARBA00004123"/>
    </source>
</evidence>
<dbReference type="FunFam" id="3.40.1170.60:FF:000008">
    <property type="entry name" value="DNA polymerase eta subunit"/>
    <property type="match status" value="1"/>
</dbReference>
<dbReference type="GO" id="GO:0042276">
    <property type="term" value="P:error-prone translesion synthesis"/>
    <property type="evidence" value="ECO:0007669"/>
    <property type="project" value="TreeGrafter"/>
</dbReference>
<evidence type="ECO:0000256" key="3">
    <source>
        <dbReference type="ARBA" id="ARBA00022723"/>
    </source>
</evidence>
<evidence type="ECO:0000256" key="10">
    <source>
        <dbReference type="SAM" id="MobiDB-lite"/>
    </source>
</evidence>
<dbReference type="SUPFAM" id="SSF100879">
    <property type="entry name" value="Lesion bypass DNA polymerase (Y-family), little finger domain"/>
    <property type="match status" value="1"/>
</dbReference>
<dbReference type="InterPro" id="IPR043502">
    <property type="entry name" value="DNA/RNA_pol_sf"/>
</dbReference>
<dbReference type="EMBL" id="AHKC01004996">
    <property type="protein sequence ID" value="EKF38800.1"/>
    <property type="molecule type" value="Genomic_DNA"/>
</dbReference>
<protein>
    <recommendedName>
        <fullName evidence="9">DNA polymerase eta</fullName>
    </recommendedName>
</protein>
<dbReference type="GO" id="GO:0005657">
    <property type="term" value="C:replication fork"/>
    <property type="evidence" value="ECO:0007669"/>
    <property type="project" value="UniProtKB-ARBA"/>
</dbReference>
<keyword evidence="5" id="KW-0863">Zinc-finger</keyword>
<evidence type="ECO:0000256" key="2">
    <source>
        <dbReference type="ARBA" id="ARBA00022679"/>
    </source>
</evidence>
<dbReference type="Pfam" id="PF11799">
    <property type="entry name" value="IMS_C"/>
    <property type="match status" value="1"/>
</dbReference>
<gene>
    <name evidence="12" type="ORF">MOQ_000990</name>
</gene>
<reference evidence="12 13" key="1">
    <citation type="journal article" date="2012" name="BMC Genomics">
        <title>Comparative genomic analysis of human infective Trypanosoma cruzi lineages with the bat-restricted subspecies T. cruzi marinkellei.</title>
        <authorList>
            <person name="Franzen O."/>
            <person name="Talavera-Lopez C."/>
            <person name="Ochaya S."/>
            <person name="Butler C.E."/>
            <person name="Messenger L.A."/>
            <person name="Lewis M.D."/>
            <person name="Llewellyn M.S."/>
            <person name="Marinkelle C.J."/>
            <person name="Tyler K.M."/>
            <person name="Miles M.A."/>
            <person name="Andersson B."/>
        </authorList>
    </citation>
    <scope>NUCLEOTIDE SEQUENCE [LARGE SCALE GENOMIC DNA]</scope>
    <source>
        <strain evidence="12 13">B7</strain>
    </source>
</reference>
<dbReference type="GO" id="GO:0008270">
    <property type="term" value="F:zinc ion binding"/>
    <property type="evidence" value="ECO:0007669"/>
    <property type="project" value="UniProtKB-KW"/>
</dbReference>
<dbReference type="GO" id="GO:0009314">
    <property type="term" value="P:response to radiation"/>
    <property type="evidence" value="ECO:0007669"/>
    <property type="project" value="TreeGrafter"/>
</dbReference>
<evidence type="ECO:0000313" key="13">
    <source>
        <dbReference type="Proteomes" id="UP000007350"/>
    </source>
</evidence>
<dbReference type="AlphaFoldDB" id="K2NHD1"/>
<organism evidence="12 13">
    <name type="scientific">Trypanosoma cruzi marinkellei</name>
    <dbReference type="NCBI Taxonomy" id="85056"/>
    <lineage>
        <taxon>Eukaryota</taxon>
        <taxon>Discoba</taxon>
        <taxon>Euglenozoa</taxon>
        <taxon>Kinetoplastea</taxon>
        <taxon>Metakinetoplastina</taxon>
        <taxon>Trypanosomatida</taxon>
        <taxon>Trypanosomatidae</taxon>
        <taxon>Trypanosoma</taxon>
        <taxon>Schizotrypanum</taxon>
    </lineage>
</organism>
<dbReference type="PROSITE" id="PS50173">
    <property type="entry name" value="UMUC"/>
    <property type="match status" value="1"/>
</dbReference>
<keyword evidence="4" id="KW-0227">DNA damage</keyword>
<dbReference type="PANTHER" id="PTHR45873:SF1">
    <property type="entry name" value="DNA POLYMERASE ETA"/>
    <property type="match status" value="1"/>
</dbReference>
<dbReference type="GO" id="GO:0006281">
    <property type="term" value="P:DNA repair"/>
    <property type="evidence" value="ECO:0007669"/>
    <property type="project" value="UniProtKB-KW"/>
</dbReference>
<keyword evidence="6" id="KW-0862">Zinc</keyword>
<dbReference type="GO" id="GO:0035861">
    <property type="term" value="C:site of double-strand break"/>
    <property type="evidence" value="ECO:0007669"/>
    <property type="project" value="TreeGrafter"/>
</dbReference>
<keyword evidence="2" id="KW-0808">Transferase</keyword>
<evidence type="ECO:0000313" key="12">
    <source>
        <dbReference type="EMBL" id="EKF38800.1"/>
    </source>
</evidence>
<dbReference type="Gene3D" id="3.40.1170.60">
    <property type="match status" value="1"/>
</dbReference>
<feature type="domain" description="UmuC" evidence="11">
    <location>
        <begin position="22"/>
        <end position="288"/>
    </location>
</feature>
<dbReference type="PIRSF" id="PIRSF036603">
    <property type="entry name" value="DPol_eta"/>
    <property type="match status" value="1"/>
</dbReference>
<dbReference type="Gene3D" id="1.10.150.20">
    <property type="entry name" value="5' to 3' exonuclease, C-terminal subdomain"/>
    <property type="match status" value="1"/>
</dbReference>
<name>K2NHD1_TRYCR</name>
<evidence type="ECO:0000256" key="9">
    <source>
        <dbReference type="ARBA" id="ARBA00044975"/>
    </source>
</evidence>
<keyword evidence="13" id="KW-1185">Reference proteome</keyword>
<comment type="subcellular location">
    <subcellularLocation>
        <location evidence="1">Nucleus</location>
    </subcellularLocation>
</comment>
<evidence type="ECO:0000256" key="4">
    <source>
        <dbReference type="ARBA" id="ARBA00022763"/>
    </source>
</evidence>
<dbReference type="Gene3D" id="3.30.70.270">
    <property type="match status" value="1"/>
</dbReference>
<comment type="caution">
    <text evidence="12">The sequence shown here is derived from an EMBL/GenBank/DDBJ whole genome shotgun (WGS) entry which is preliminary data.</text>
</comment>
<feature type="region of interest" description="Disordered" evidence="10">
    <location>
        <begin position="491"/>
        <end position="521"/>
    </location>
</feature>